<evidence type="ECO:0000313" key="2">
    <source>
        <dbReference type="Proteomes" id="UP000249016"/>
    </source>
</evidence>
<accession>A0A327NIY8</accession>
<reference evidence="1 2" key="1">
    <citation type="submission" date="2018-06" db="EMBL/GenBank/DDBJ databases">
        <title>Spirosoma sp. HMF3257 Genome sequencing and assembly.</title>
        <authorList>
            <person name="Kang H."/>
            <person name="Cha I."/>
            <person name="Kim H."/>
            <person name="Kang J."/>
            <person name="Joh K."/>
        </authorList>
    </citation>
    <scope>NUCLEOTIDE SEQUENCE [LARGE SCALE GENOMIC DNA]</scope>
    <source>
        <strain evidence="1 2">HMF3257</strain>
    </source>
</reference>
<dbReference type="Proteomes" id="UP000249016">
    <property type="component" value="Unassembled WGS sequence"/>
</dbReference>
<dbReference type="AlphaFoldDB" id="A0A327NIY8"/>
<gene>
    <name evidence="1" type="ORF">HMF3257_12160</name>
</gene>
<protein>
    <submittedName>
        <fullName evidence="1">Uncharacterized protein</fullName>
    </submittedName>
</protein>
<keyword evidence="2" id="KW-1185">Reference proteome</keyword>
<dbReference type="EMBL" id="QLII01000001">
    <property type="protein sequence ID" value="RAI74813.1"/>
    <property type="molecule type" value="Genomic_DNA"/>
</dbReference>
<sequence length="62" mass="6618">MLIGGDVISKTYTSKASSIGWVQITGYNASQNAIQGIFDVELSDDSAQTVHVKNGDFKALIN</sequence>
<comment type="caution">
    <text evidence="1">The sequence shown here is derived from an EMBL/GenBank/DDBJ whole genome shotgun (WGS) entry which is preliminary data.</text>
</comment>
<name>A0A327NIY8_9BACT</name>
<organism evidence="1 2">
    <name type="scientific">Spirosoma telluris</name>
    <dbReference type="NCBI Taxonomy" id="2183553"/>
    <lineage>
        <taxon>Bacteria</taxon>
        <taxon>Pseudomonadati</taxon>
        <taxon>Bacteroidota</taxon>
        <taxon>Cytophagia</taxon>
        <taxon>Cytophagales</taxon>
        <taxon>Cytophagaceae</taxon>
        <taxon>Spirosoma</taxon>
    </lineage>
</organism>
<evidence type="ECO:0000313" key="1">
    <source>
        <dbReference type="EMBL" id="RAI74813.1"/>
    </source>
</evidence>
<proteinExistence type="predicted"/>